<dbReference type="KEGG" id="orn:DV701_01000"/>
<dbReference type="AlphaFoldDB" id="A0A345NIT4"/>
<evidence type="ECO:0000256" key="3">
    <source>
        <dbReference type="ARBA" id="ARBA00023125"/>
    </source>
</evidence>
<evidence type="ECO:0000256" key="1">
    <source>
        <dbReference type="ARBA" id="ARBA00010466"/>
    </source>
</evidence>
<dbReference type="Proteomes" id="UP000253790">
    <property type="component" value="Chromosome"/>
</dbReference>
<dbReference type="SUPFAM" id="SSF100950">
    <property type="entry name" value="NagB/RpiA/CoA transferase-like"/>
    <property type="match status" value="1"/>
</dbReference>
<proteinExistence type="inferred from homology"/>
<keyword evidence="7" id="KW-1185">Reference proteome</keyword>
<dbReference type="OrthoDB" id="186585at2"/>
<keyword evidence="2" id="KW-0805">Transcription regulation</keyword>
<dbReference type="InterPro" id="IPR051054">
    <property type="entry name" value="SorC_transcr_regulators"/>
</dbReference>
<dbReference type="Pfam" id="PF04198">
    <property type="entry name" value="Sugar-bind"/>
    <property type="match status" value="1"/>
</dbReference>
<dbReference type="RefSeq" id="WP_114926710.1">
    <property type="nucleotide sequence ID" value="NZ_CP031229.1"/>
</dbReference>
<evidence type="ECO:0000259" key="5">
    <source>
        <dbReference type="Pfam" id="PF04198"/>
    </source>
</evidence>
<dbReference type="PANTHER" id="PTHR34294">
    <property type="entry name" value="TRANSCRIPTIONAL REGULATOR-RELATED"/>
    <property type="match status" value="1"/>
</dbReference>
<comment type="similarity">
    <text evidence="1">Belongs to the SorC transcriptional regulatory family.</text>
</comment>
<sequence length="319" mass="32688">MAAEEGSRAGEDDLVLAATVTRRHLVAGESKVDIAADLGLSRFKVARLIDQAHAAGLVRIEVEDPRGSSERLAQQLQERLGLRHAAVVDSTGRSPTPGAVGEAAARLLCGLLDPDDVLGLPWSRGVHQMVNALQSLGMRPPPVPVVQLSGALATGSEDSSTVDVVRRAARVLQGGRTVFFAPLVMPDADAAATLRREPSVTAALAAADTVTVAVVGVGAWSAGSSTVFDAVDATTRREVSRAGGTGEIAGRTFAAAGDLVVSPLDERLVSLSGDQLRGIDEVVAIAHGPDKVEVLRAAVAGGLVTSLVTTSATAELLLG</sequence>
<protein>
    <submittedName>
        <fullName evidence="6">Transcriptional regulator</fullName>
    </submittedName>
</protein>
<evidence type="ECO:0000313" key="6">
    <source>
        <dbReference type="EMBL" id="AXH94942.1"/>
    </source>
</evidence>
<evidence type="ECO:0000256" key="2">
    <source>
        <dbReference type="ARBA" id="ARBA00023015"/>
    </source>
</evidence>
<dbReference type="EMBL" id="CP031229">
    <property type="protein sequence ID" value="AXH94942.1"/>
    <property type="molecule type" value="Genomic_DNA"/>
</dbReference>
<dbReference type="GO" id="GO:0003677">
    <property type="term" value="F:DNA binding"/>
    <property type="evidence" value="ECO:0007669"/>
    <property type="project" value="UniProtKB-KW"/>
</dbReference>
<reference evidence="6 7" key="1">
    <citation type="submission" date="2018-07" db="EMBL/GenBank/DDBJ databases">
        <title>Complete genome sequencing of Ornithinimicrobium sp. AMA3305.</title>
        <authorList>
            <person name="Bae J.-W."/>
        </authorList>
    </citation>
    <scope>NUCLEOTIDE SEQUENCE [LARGE SCALE GENOMIC DNA]</scope>
    <source>
        <strain evidence="6 7">AMA3305</strain>
    </source>
</reference>
<organism evidence="6 7">
    <name type="scientific">Ornithinimicrobium avium</name>
    <dbReference type="NCBI Taxonomy" id="2283195"/>
    <lineage>
        <taxon>Bacteria</taxon>
        <taxon>Bacillati</taxon>
        <taxon>Actinomycetota</taxon>
        <taxon>Actinomycetes</taxon>
        <taxon>Micrococcales</taxon>
        <taxon>Ornithinimicrobiaceae</taxon>
        <taxon>Ornithinimicrobium</taxon>
    </lineage>
</organism>
<dbReference type="InterPro" id="IPR036388">
    <property type="entry name" value="WH-like_DNA-bd_sf"/>
</dbReference>
<keyword evidence="3" id="KW-0238">DNA-binding</keyword>
<evidence type="ECO:0000256" key="4">
    <source>
        <dbReference type="ARBA" id="ARBA00023163"/>
    </source>
</evidence>
<evidence type="ECO:0000313" key="7">
    <source>
        <dbReference type="Proteomes" id="UP000253790"/>
    </source>
</evidence>
<dbReference type="InterPro" id="IPR007324">
    <property type="entry name" value="Sugar-bd_dom_put"/>
</dbReference>
<name>A0A345NIT4_9MICO</name>
<dbReference type="InterPro" id="IPR037171">
    <property type="entry name" value="NagB/RpiA_transferase-like"/>
</dbReference>
<accession>A0A345NIT4</accession>
<dbReference type="Gene3D" id="3.40.50.1360">
    <property type="match status" value="1"/>
</dbReference>
<dbReference type="Gene3D" id="1.10.10.10">
    <property type="entry name" value="Winged helix-like DNA-binding domain superfamily/Winged helix DNA-binding domain"/>
    <property type="match status" value="1"/>
</dbReference>
<feature type="domain" description="Sugar-binding" evidence="5">
    <location>
        <begin position="71"/>
        <end position="318"/>
    </location>
</feature>
<dbReference type="GO" id="GO:0030246">
    <property type="term" value="F:carbohydrate binding"/>
    <property type="evidence" value="ECO:0007669"/>
    <property type="project" value="InterPro"/>
</dbReference>
<keyword evidence="4" id="KW-0804">Transcription</keyword>
<gene>
    <name evidence="6" type="ORF">DV701_01000</name>
</gene>
<dbReference type="PANTHER" id="PTHR34294:SF1">
    <property type="entry name" value="TRANSCRIPTIONAL REGULATOR LSRR"/>
    <property type="match status" value="1"/>
</dbReference>